<evidence type="ECO:0000313" key="3">
    <source>
        <dbReference type="Proteomes" id="UP000254150"/>
    </source>
</evidence>
<feature type="signal peptide" evidence="1">
    <location>
        <begin position="1"/>
        <end position="27"/>
    </location>
</feature>
<dbReference type="EMBL" id="UHID01000007">
    <property type="protein sequence ID" value="SUP60542.1"/>
    <property type="molecule type" value="Genomic_DNA"/>
</dbReference>
<accession>A0A380P7P1</accession>
<dbReference type="AlphaFoldDB" id="A0A380P7P1"/>
<keyword evidence="1" id="KW-0732">Signal</keyword>
<gene>
    <name evidence="2" type="ORF">NCTC7807_04613</name>
</gene>
<feature type="chain" id="PRO_5017003908" description="Secreted protein" evidence="1">
    <location>
        <begin position="28"/>
        <end position="166"/>
    </location>
</feature>
<dbReference type="GeneID" id="95073651"/>
<proteinExistence type="predicted"/>
<sequence>MPKRPLVPAAALVLAVTGLLVPGAAHAAEARPAASSWSRSAVVVAPGEKLELGHGYAMTLTREERCVGSAGGRICKSVTDGNQPAGTVSLQSFGEEGRTLYSPLYVGPGRAARMTVTAAGRTLEARVVALAGRPGYATGYVWSAAEDPADRTVTVYDATGRVLARY</sequence>
<evidence type="ECO:0008006" key="4">
    <source>
        <dbReference type="Google" id="ProtNLM"/>
    </source>
</evidence>
<name>A0A380P7P1_STRGR</name>
<protein>
    <recommendedName>
        <fullName evidence="4">Secreted protein</fullName>
    </recommendedName>
</protein>
<evidence type="ECO:0000313" key="2">
    <source>
        <dbReference type="EMBL" id="SUP60542.1"/>
    </source>
</evidence>
<evidence type="ECO:0000256" key="1">
    <source>
        <dbReference type="SAM" id="SignalP"/>
    </source>
</evidence>
<reference evidence="2 3" key="1">
    <citation type="submission" date="2018-06" db="EMBL/GenBank/DDBJ databases">
        <authorList>
            <consortium name="Pathogen Informatics"/>
            <person name="Doyle S."/>
        </authorList>
    </citation>
    <scope>NUCLEOTIDE SEQUENCE [LARGE SCALE GENOMIC DNA]</scope>
    <source>
        <strain evidence="2 3">NCTC7807</strain>
    </source>
</reference>
<dbReference type="RefSeq" id="WP_100453968.1">
    <property type="nucleotide sequence ID" value="NZ_UHID01000007.1"/>
</dbReference>
<organism evidence="2 3">
    <name type="scientific">Streptomyces griseus</name>
    <dbReference type="NCBI Taxonomy" id="1911"/>
    <lineage>
        <taxon>Bacteria</taxon>
        <taxon>Bacillati</taxon>
        <taxon>Actinomycetota</taxon>
        <taxon>Actinomycetes</taxon>
        <taxon>Kitasatosporales</taxon>
        <taxon>Streptomycetaceae</taxon>
        <taxon>Streptomyces</taxon>
    </lineage>
</organism>
<dbReference type="Proteomes" id="UP000254150">
    <property type="component" value="Unassembled WGS sequence"/>
</dbReference>